<evidence type="ECO:0000256" key="6">
    <source>
        <dbReference type="ARBA" id="ARBA00022777"/>
    </source>
</evidence>
<dbReference type="GO" id="GO:0005975">
    <property type="term" value="P:carbohydrate metabolic process"/>
    <property type="evidence" value="ECO:0007669"/>
    <property type="project" value="InterPro"/>
</dbReference>
<dbReference type="SUPFAM" id="SSF52540">
    <property type="entry name" value="P-loop containing nucleoside triphosphate hydrolases"/>
    <property type="match status" value="1"/>
</dbReference>
<evidence type="ECO:0000256" key="3">
    <source>
        <dbReference type="ARBA" id="ARBA00012054"/>
    </source>
</evidence>
<keyword evidence="6 9" id="KW-0418">Kinase</keyword>
<keyword evidence="11" id="KW-1185">Reference proteome</keyword>
<dbReference type="GO" id="GO:0005737">
    <property type="term" value="C:cytoplasm"/>
    <property type="evidence" value="ECO:0007669"/>
    <property type="project" value="TreeGrafter"/>
</dbReference>
<gene>
    <name evidence="10" type="ORF">TP2_00580</name>
</gene>
<keyword evidence="7 9" id="KW-0067">ATP-binding</keyword>
<dbReference type="CDD" id="cd02021">
    <property type="entry name" value="GntK"/>
    <property type="match status" value="1"/>
</dbReference>
<dbReference type="RefSeq" id="WP_051692080.1">
    <property type="nucleotide sequence ID" value="NZ_AUND01000001.1"/>
</dbReference>
<comment type="pathway">
    <text evidence="1">Carbohydrate acid metabolism.</text>
</comment>
<evidence type="ECO:0000256" key="7">
    <source>
        <dbReference type="ARBA" id="ARBA00022840"/>
    </source>
</evidence>
<dbReference type="EMBL" id="AUND01000001">
    <property type="protein sequence ID" value="KEO56048.1"/>
    <property type="molecule type" value="Genomic_DNA"/>
</dbReference>
<comment type="caution">
    <text evidence="10">The sequence shown here is derived from an EMBL/GenBank/DDBJ whole genome shotgun (WGS) entry which is preliminary data.</text>
</comment>
<evidence type="ECO:0000256" key="8">
    <source>
        <dbReference type="ARBA" id="ARBA00048090"/>
    </source>
</evidence>
<dbReference type="Pfam" id="PF13671">
    <property type="entry name" value="AAA_33"/>
    <property type="match status" value="1"/>
</dbReference>
<evidence type="ECO:0000313" key="11">
    <source>
        <dbReference type="Proteomes" id="UP000027432"/>
    </source>
</evidence>
<comment type="similarity">
    <text evidence="2 9">Belongs to the gluconokinase GntK/GntV family.</text>
</comment>
<keyword evidence="5 9" id="KW-0547">Nucleotide-binding</keyword>
<evidence type="ECO:0000256" key="5">
    <source>
        <dbReference type="ARBA" id="ARBA00022741"/>
    </source>
</evidence>
<accession>A0A074JKE0</accession>
<dbReference type="PANTHER" id="PTHR43442:SF3">
    <property type="entry name" value="GLUCONOKINASE-RELATED"/>
    <property type="match status" value="1"/>
</dbReference>
<evidence type="ECO:0000256" key="9">
    <source>
        <dbReference type="RuleBase" id="RU363066"/>
    </source>
</evidence>
<dbReference type="InterPro" id="IPR027417">
    <property type="entry name" value="P-loop_NTPase"/>
</dbReference>
<dbReference type="Gene3D" id="3.40.50.300">
    <property type="entry name" value="P-loop containing nucleotide triphosphate hydrolases"/>
    <property type="match status" value="1"/>
</dbReference>
<dbReference type="STRING" id="1353537.TP2_00580"/>
<organism evidence="10 11">
    <name type="scientific">Thioclava pacifica DSM 10166</name>
    <dbReference type="NCBI Taxonomy" id="1353537"/>
    <lineage>
        <taxon>Bacteria</taxon>
        <taxon>Pseudomonadati</taxon>
        <taxon>Pseudomonadota</taxon>
        <taxon>Alphaproteobacteria</taxon>
        <taxon>Rhodobacterales</taxon>
        <taxon>Paracoccaceae</taxon>
        <taxon>Thioclava</taxon>
    </lineage>
</organism>
<dbReference type="EC" id="2.7.1.12" evidence="3 9"/>
<name>A0A074JKE0_9RHOB</name>
<comment type="catalytic activity">
    <reaction evidence="8 9">
        <text>D-gluconate + ATP = 6-phospho-D-gluconate + ADP + H(+)</text>
        <dbReference type="Rhea" id="RHEA:19433"/>
        <dbReference type="ChEBI" id="CHEBI:15378"/>
        <dbReference type="ChEBI" id="CHEBI:18391"/>
        <dbReference type="ChEBI" id="CHEBI:30616"/>
        <dbReference type="ChEBI" id="CHEBI:58759"/>
        <dbReference type="ChEBI" id="CHEBI:456216"/>
        <dbReference type="EC" id="2.7.1.12"/>
    </reaction>
</comment>
<dbReference type="NCBIfam" id="TIGR01313">
    <property type="entry name" value="therm_gnt_kin"/>
    <property type="match status" value="1"/>
</dbReference>
<reference evidence="10 11" key="1">
    <citation type="submission" date="2013-07" db="EMBL/GenBank/DDBJ databases">
        <title>Thioclava pacifica DSM 10166 Genome Sequencing.</title>
        <authorList>
            <person name="Lai Q."/>
            <person name="Shao Z."/>
        </authorList>
    </citation>
    <scope>NUCLEOTIDE SEQUENCE [LARGE SCALE GENOMIC DNA]</scope>
    <source>
        <strain evidence="10 11">DSM 10166</strain>
    </source>
</reference>
<evidence type="ECO:0000256" key="4">
    <source>
        <dbReference type="ARBA" id="ARBA00022679"/>
    </source>
</evidence>
<dbReference type="GO" id="GO:0046316">
    <property type="term" value="F:gluconokinase activity"/>
    <property type="evidence" value="ECO:0007669"/>
    <property type="project" value="UniProtKB-EC"/>
</dbReference>
<proteinExistence type="inferred from homology"/>
<evidence type="ECO:0000256" key="2">
    <source>
        <dbReference type="ARBA" id="ARBA00008420"/>
    </source>
</evidence>
<dbReference type="OrthoDB" id="9795716at2"/>
<dbReference type="PANTHER" id="PTHR43442">
    <property type="entry name" value="GLUCONOKINASE-RELATED"/>
    <property type="match status" value="1"/>
</dbReference>
<dbReference type="InterPro" id="IPR006001">
    <property type="entry name" value="Therm_gnt_kin"/>
</dbReference>
<dbReference type="Proteomes" id="UP000027432">
    <property type="component" value="Unassembled WGS sequence"/>
</dbReference>
<dbReference type="GO" id="GO:0005524">
    <property type="term" value="F:ATP binding"/>
    <property type="evidence" value="ECO:0007669"/>
    <property type="project" value="UniProtKB-KW"/>
</dbReference>
<keyword evidence="4 9" id="KW-0808">Transferase</keyword>
<dbReference type="AlphaFoldDB" id="A0A074JKE0"/>
<evidence type="ECO:0000256" key="1">
    <source>
        <dbReference type="ARBA" id="ARBA00004761"/>
    </source>
</evidence>
<dbReference type="eggNOG" id="COG3265">
    <property type="taxonomic scope" value="Bacteria"/>
</dbReference>
<protein>
    <recommendedName>
        <fullName evidence="3 9">Gluconokinase</fullName>
        <ecNumber evidence="3 9">2.7.1.12</ecNumber>
    </recommendedName>
</protein>
<evidence type="ECO:0000313" key="10">
    <source>
        <dbReference type="EMBL" id="KEO56048.1"/>
    </source>
</evidence>
<sequence>MVTRPRKTPAATLVMGVCGTGKSTIARALAERRGGVFLDADDYHPLANRDHMAAGKPLSDEMRWDWLDAVANAVAEASETGPVNFACSALKHVYRDRLRAHLGPMKIVCLTGSRALIAARMGARQDHFMPVDLLESQLEILELPGPDEAALICDVAQAPEQILGTICRAQEGADCSGTGA</sequence>